<comment type="caution">
    <text evidence="1">The sequence shown here is derived from an EMBL/GenBank/DDBJ whole genome shotgun (WGS) entry which is preliminary data.</text>
</comment>
<dbReference type="PATRIC" id="fig|1637645.4.peg.1676"/>
<gene>
    <name evidence="1" type="ORF">WN50_16455</name>
    <name evidence="2" type="ORF">WN50_36145</name>
</gene>
<accession>A0A0F5YEL8</accession>
<dbReference type="EMBL" id="LATL02000203">
    <property type="protein sequence ID" value="KMW70332.1"/>
    <property type="molecule type" value="Genomic_DNA"/>
</dbReference>
<organism evidence="1 3">
    <name type="scientific">Limnoraphis robusta CS-951</name>
    <dbReference type="NCBI Taxonomy" id="1637645"/>
    <lineage>
        <taxon>Bacteria</taxon>
        <taxon>Bacillati</taxon>
        <taxon>Cyanobacteriota</taxon>
        <taxon>Cyanophyceae</taxon>
        <taxon>Oscillatoriophycideae</taxon>
        <taxon>Oscillatoriales</taxon>
        <taxon>Sirenicapillariaceae</taxon>
        <taxon>Limnoraphis</taxon>
    </lineage>
</organism>
<protein>
    <recommendedName>
        <fullName evidence="4">CopG family transcriptional regulator</fullName>
    </recommendedName>
</protein>
<evidence type="ECO:0000313" key="1">
    <source>
        <dbReference type="EMBL" id="KKD37072.1"/>
    </source>
</evidence>
<dbReference type="OrthoDB" id="466929at2"/>
<evidence type="ECO:0000313" key="3">
    <source>
        <dbReference type="Proteomes" id="UP000033607"/>
    </source>
</evidence>
<evidence type="ECO:0008006" key="4">
    <source>
        <dbReference type="Google" id="ProtNLM"/>
    </source>
</evidence>
<dbReference type="AlphaFoldDB" id="A0A0F5YEL8"/>
<proteinExistence type="predicted"/>
<name>A0A0F5YEL8_9CYAN</name>
<evidence type="ECO:0000313" key="2">
    <source>
        <dbReference type="EMBL" id="KMW70332.1"/>
    </source>
</evidence>
<sequence>MSIVVNLTPEIEAKLREKAIQQGRDISVVAAELITEILEGELQDTEEAVKGIQKGLNDFEAGRFRSFDEFADEQRKKYNLSID</sequence>
<dbReference type="Proteomes" id="UP000033607">
    <property type="component" value="Unassembled WGS sequence"/>
</dbReference>
<reference evidence="1 3" key="1">
    <citation type="submission" date="2015-06" db="EMBL/GenBank/DDBJ databases">
        <title>Draft genome assembly of filamentous brackish cyanobacterium Limnoraphis robusta strain CS-951.</title>
        <authorList>
            <person name="Willis A."/>
            <person name="Parks M."/>
            <person name="Burford M.A."/>
        </authorList>
    </citation>
    <scope>NUCLEOTIDE SEQUENCE [LARGE SCALE GENOMIC DNA]</scope>
    <source>
        <strain evidence="1 3">CS-951</strain>
    </source>
</reference>
<dbReference type="EMBL" id="LATL02000083">
    <property type="protein sequence ID" value="KKD37072.1"/>
    <property type="molecule type" value="Genomic_DNA"/>
</dbReference>
<dbReference type="RefSeq" id="WP_046279652.1">
    <property type="nucleotide sequence ID" value="NZ_LATL02000083.1"/>
</dbReference>